<organism evidence="4 5">
    <name type="scientific">Pseudaeromonas sharmana</name>
    <dbReference type="NCBI Taxonomy" id="328412"/>
    <lineage>
        <taxon>Bacteria</taxon>
        <taxon>Pseudomonadati</taxon>
        <taxon>Pseudomonadota</taxon>
        <taxon>Gammaproteobacteria</taxon>
        <taxon>Aeromonadales</taxon>
        <taxon>Aeromonadaceae</taxon>
        <taxon>Pseudaeromonas</taxon>
    </lineage>
</organism>
<dbReference type="PANTHER" id="PTHR43877">
    <property type="entry name" value="AMINOALKYLPHOSPHONATE N-ACETYLTRANSFERASE-RELATED-RELATED"/>
    <property type="match status" value="1"/>
</dbReference>
<evidence type="ECO:0000313" key="4">
    <source>
        <dbReference type="EMBL" id="MFC3914099.1"/>
    </source>
</evidence>
<dbReference type="Pfam" id="PF11814">
    <property type="entry name" value="DUF3335"/>
    <property type="match status" value="1"/>
</dbReference>
<keyword evidence="2" id="KW-0012">Acyltransferase</keyword>
<dbReference type="InterPro" id="IPR000182">
    <property type="entry name" value="GNAT_dom"/>
</dbReference>
<dbReference type="CDD" id="cd04301">
    <property type="entry name" value="NAT_SF"/>
    <property type="match status" value="1"/>
</dbReference>
<dbReference type="Proteomes" id="UP001595692">
    <property type="component" value="Unassembled WGS sequence"/>
</dbReference>
<keyword evidence="1" id="KW-0808">Transferase</keyword>
<dbReference type="EMBL" id="JBHSAF010000014">
    <property type="protein sequence ID" value="MFC3914099.1"/>
    <property type="molecule type" value="Genomic_DNA"/>
</dbReference>
<dbReference type="Pfam" id="PF00583">
    <property type="entry name" value="Acetyltransf_1"/>
    <property type="match status" value="1"/>
</dbReference>
<feature type="domain" description="N-acetyltransferase" evidence="3">
    <location>
        <begin position="1"/>
        <end position="146"/>
    </location>
</feature>
<reference evidence="5" key="1">
    <citation type="journal article" date="2019" name="Int. J. Syst. Evol. Microbiol.">
        <title>The Global Catalogue of Microorganisms (GCM) 10K type strain sequencing project: providing services to taxonomists for standard genome sequencing and annotation.</title>
        <authorList>
            <consortium name="The Broad Institute Genomics Platform"/>
            <consortium name="The Broad Institute Genome Sequencing Center for Infectious Disease"/>
            <person name="Wu L."/>
            <person name="Ma J."/>
        </authorList>
    </citation>
    <scope>NUCLEOTIDE SEQUENCE [LARGE SCALE GENOMIC DNA]</scope>
    <source>
        <strain evidence="5">CCUG 54939</strain>
    </source>
</reference>
<evidence type="ECO:0000313" key="5">
    <source>
        <dbReference type="Proteomes" id="UP001595692"/>
    </source>
</evidence>
<gene>
    <name evidence="4" type="ORF">ACFOSS_11545</name>
</gene>
<evidence type="ECO:0000256" key="2">
    <source>
        <dbReference type="ARBA" id="ARBA00023315"/>
    </source>
</evidence>
<dbReference type="Gene3D" id="3.90.70.10">
    <property type="entry name" value="Cysteine proteinases"/>
    <property type="match status" value="1"/>
</dbReference>
<dbReference type="PROSITE" id="PS51186">
    <property type="entry name" value="GNAT"/>
    <property type="match status" value="1"/>
</dbReference>
<dbReference type="SUPFAM" id="SSF55729">
    <property type="entry name" value="Acyl-CoA N-acyltransferases (Nat)"/>
    <property type="match status" value="1"/>
</dbReference>
<sequence>MIRSAQPDDLPALLALEEQAFPGDRLCARQFRRFMRSDTSHLLVDEQQGLLAGYALLLVHHRTHLARLYSLAVNPQFRQRGIGYSLLHACEQLALEQGYLTLRLEVRQDNQGARHLYEQAGYRPIRILAHYYDDAADGIRLEKRLQPGEPAMLLPIPYYAQTLPFTCGPASLMMARAGLQPDTPLQRREEVQIWREATTVFMTTGHGGCSALGLTLAASRRGLQPRVWVSQAQTPFLRGVRSDSKRQVMELVQNDFLEQLRAVGIEPQIRRPTLGELEHELRQGHPVLVLISTWRLTGDKAPHWVVLIGLDEQFVFFHDPDVDSSRERLISAMQVPVRRDDFVRMMQYGQERFSAAIALHCPTAR</sequence>
<evidence type="ECO:0000256" key="1">
    <source>
        <dbReference type="ARBA" id="ARBA00022679"/>
    </source>
</evidence>
<keyword evidence="5" id="KW-1185">Reference proteome</keyword>
<dbReference type="InterPro" id="IPR016181">
    <property type="entry name" value="Acyl_CoA_acyltransferase"/>
</dbReference>
<proteinExistence type="predicted"/>
<evidence type="ECO:0000259" key="3">
    <source>
        <dbReference type="PROSITE" id="PS51186"/>
    </source>
</evidence>
<name>A0ABV8CPT6_9GAMM</name>
<dbReference type="InterPro" id="IPR021770">
    <property type="entry name" value="DUF3335"/>
</dbReference>
<dbReference type="InterPro" id="IPR050832">
    <property type="entry name" value="Bact_Acetyltransf"/>
</dbReference>
<accession>A0ABV8CPT6</accession>
<dbReference type="Gene3D" id="3.40.630.30">
    <property type="match status" value="1"/>
</dbReference>
<dbReference type="PANTHER" id="PTHR43877:SF2">
    <property type="entry name" value="AMINOALKYLPHOSPHONATE N-ACETYLTRANSFERASE-RELATED"/>
    <property type="match status" value="1"/>
</dbReference>
<comment type="caution">
    <text evidence="4">The sequence shown here is derived from an EMBL/GenBank/DDBJ whole genome shotgun (WGS) entry which is preliminary data.</text>
</comment>
<protein>
    <submittedName>
        <fullName evidence="4">GNAT family N-acetyltransferase/peptidase C39 family protein</fullName>
    </submittedName>
</protein>
<dbReference type="RefSeq" id="WP_377152626.1">
    <property type="nucleotide sequence ID" value="NZ_JBHSAF010000014.1"/>
</dbReference>